<evidence type="ECO:0000313" key="1">
    <source>
        <dbReference type="EMBL" id="JAG05901.1"/>
    </source>
</evidence>
<reference evidence="1" key="1">
    <citation type="journal article" date="2014" name="PLoS ONE">
        <title>Transcriptome-Based Identification of ABC Transporters in the Western Tarnished Plant Bug Lygus hesperus.</title>
        <authorList>
            <person name="Hull J.J."/>
            <person name="Chaney K."/>
            <person name="Geib S.M."/>
            <person name="Fabrick J.A."/>
            <person name="Brent C.S."/>
            <person name="Walsh D."/>
            <person name="Lavine L.C."/>
        </authorList>
    </citation>
    <scope>NUCLEOTIDE SEQUENCE</scope>
</reference>
<protein>
    <submittedName>
        <fullName evidence="1">Protein VP3</fullName>
    </submittedName>
</protein>
<sequence length="297" mass="33998">MMPTIKKFTSVDPHELRRNITRFRFFEDIVDRSLDIFLVTPLLHFSLNEMFLNRASHEFTRYLQKKFRGVEGALILLSKPPRLPCVTVQVVENGNLVFCAHMLSLSVLADEPHTALPLMCRIINKKVALGKSVISFLGKKFRCAINSCELSYVQFQWLMGIAINETLKRDMNDGITIAHAMNGRQAHVFCTLEADDLVALWYECLRCGQSSLVDLDWKSVDSLFLAVNDHFLNTFGWNNFNMPVERMVVRGVSIARLKTLRMNITGSDLLFVLLKFVDMTCIESNPLYNCSQMDDDC</sequence>
<gene>
    <name evidence="1" type="primary">VP3</name>
    <name evidence="1" type="ORF">CM83_31196</name>
</gene>
<organism evidence="1">
    <name type="scientific">Lygus hesperus</name>
    <name type="common">Western plant bug</name>
    <dbReference type="NCBI Taxonomy" id="30085"/>
    <lineage>
        <taxon>Eukaryota</taxon>
        <taxon>Metazoa</taxon>
        <taxon>Ecdysozoa</taxon>
        <taxon>Arthropoda</taxon>
        <taxon>Hexapoda</taxon>
        <taxon>Insecta</taxon>
        <taxon>Pterygota</taxon>
        <taxon>Neoptera</taxon>
        <taxon>Paraneoptera</taxon>
        <taxon>Hemiptera</taxon>
        <taxon>Heteroptera</taxon>
        <taxon>Panheteroptera</taxon>
        <taxon>Cimicomorpha</taxon>
        <taxon>Miridae</taxon>
        <taxon>Mirini</taxon>
        <taxon>Lygus</taxon>
    </lineage>
</organism>
<accession>A0A0A9WES9</accession>
<name>A0A0A9WES9_LYGHE</name>
<proteinExistence type="predicted"/>
<dbReference type="EMBL" id="GBHO01037703">
    <property type="protein sequence ID" value="JAG05901.1"/>
    <property type="molecule type" value="Transcribed_RNA"/>
</dbReference>
<dbReference type="AlphaFoldDB" id="A0A0A9WES9"/>
<reference evidence="1" key="2">
    <citation type="submission" date="2014-07" db="EMBL/GenBank/DDBJ databases">
        <authorList>
            <person name="Hull J."/>
        </authorList>
    </citation>
    <scope>NUCLEOTIDE SEQUENCE</scope>
</reference>